<keyword evidence="2" id="KW-1185">Reference proteome</keyword>
<name>A0A8X6I5Q9_TRICU</name>
<organism evidence="1 2">
    <name type="scientific">Trichonephila clavata</name>
    <name type="common">Joro spider</name>
    <name type="synonym">Nephila clavata</name>
    <dbReference type="NCBI Taxonomy" id="2740835"/>
    <lineage>
        <taxon>Eukaryota</taxon>
        <taxon>Metazoa</taxon>
        <taxon>Ecdysozoa</taxon>
        <taxon>Arthropoda</taxon>
        <taxon>Chelicerata</taxon>
        <taxon>Arachnida</taxon>
        <taxon>Araneae</taxon>
        <taxon>Araneomorphae</taxon>
        <taxon>Entelegynae</taxon>
        <taxon>Araneoidea</taxon>
        <taxon>Nephilidae</taxon>
        <taxon>Trichonephila</taxon>
    </lineage>
</organism>
<comment type="caution">
    <text evidence="1">The sequence shown here is derived from an EMBL/GenBank/DDBJ whole genome shotgun (WGS) entry which is preliminary data.</text>
</comment>
<evidence type="ECO:0000313" key="1">
    <source>
        <dbReference type="EMBL" id="GFQ98664.1"/>
    </source>
</evidence>
<evidence type="ECO:0000313" key="2">
    <source>
        <dbReference type="Proteomes" id="UP000887116"/>
    </source>
</evidence>
<dbReference type="OrthoDB" id="6781251at2759"/>
<sequence>MSSSYGYFAEDDTSRRGTSGVSLEGGYFVTSPYIYAFIPVASLELVSHCIVPEGVTLFLLNFSPLSFDYAFETWTLSKTEEANIAIRETKILRTIFGGIKEVEIGFRFLSGGGKTARASPGMALLTRRTAWKNVLEKVKALLGLLSKRR</sequence>
<proteinExistence type="predicted"/>
<gene>
    <name evidence="1" type="ORF">TNCT_49101</name>
</gene>
<accession>A0A8X6I5Q9</accession>
<dbReference type="AlphaFoldDB" id="A0A8X6I5Q9"/>
<reference evidence="1" key="1">
    <citation type="submission" date="2020-07" db="EMBL/GenBank/DDBJ databases">
        <title>Multicomponent nature underlies the extraordinary mechanical properties of spider dragline silk.</title>
        <authorList>
            <person name="Kono N."/>
            <person name="Nakamura H."/>
            <person name="Mori M."/>
            <person name="Yoshida Y."/>
            <person name="Ohtoshi R."/>
            <person name="Malay A.D."/>
            <person name="Moran D.A.P."/>
            <person name="Tomita M."/>
            <person name="Numata K."/>
            <person name="Arakawa K."/>
        </authorList>
    </citation>
    <scope>NUCLEOTIDE SEQUENCE</scope>
</reference>
<dbReference type="EMBL" id="BMAO01024914">
    <property type="protein sequence ID" value="GFQ98664.1"/>
    <property type="molecule type" value="Genomic_DNA"/>
</dbReference>
<dbReference type="Proteomes" id="UP000887116">
    <property type="component" value="Unassembled WGS sequence"/>
</dbReference>
<protein>
    <submittedName>
        <fullName evidence="1">Uncharacterized protein</fullName>
    </submittedName>
</protein>